<evidence type="ECO:0000313" key="2">
    <source>
        <dbReference type="Proteomes" id="UP000019062"/>
    </source>
</evidence>
<accession>W4F257</accession>
<dbReference type="Pfam" id="PF06042">
    <property type="entry name" value="NTP_transf_6"/>
    <property type="match status" value="1"/>
</dbReference>
<keyword evidence="2" id="KW-1185">Reference proteome</keyword>
<protein>
    <recommendedName>
        <fullName evidence="3">Nucleotidyltransferase family protein</fullName>
    </recommendedName>
</protein>
<dbReference type="EMBL" id="ASQA01000013">
    <property type="protein sequence ID" value="ETT86860.1"/>
    <property type="molecule type" value="Genomic_DNA"/>
</dbReference>
<dbReference type="InterPro" id="IPR009267">
    <property type="entry name" value="NTP_transf_6"/>
</dbReference>
<sequence>MVLHNELGLIEAIKKDKWMMEILQAVEQLNLPDCWVCAGFVRSKAWDLLHNYGERTPLADIDVIYFNAEEVDEQIEKSLEQQLLSMKPDEPWSVKNQARMHVINGVAPYISSKDGIAHFSEIPTAIGIRLNNSKVELCAPYGVEDLLSCVVKPTPEFKKGMPMHDIYVRRIETKNWDKIWPKLKLKF</sequence>
<organism evidence="1 2">
    <name type="scientific">Viridibacillus arenosi FSL R5-213</name>
    <dbReference type="NCBI Taxonomy" id="1227360"/>
    <lineage>
        <taxon>Bacteria</taxon>
        <taxon>Bacillati</taxon>
        <taxon>Bacillota</taxon>
        <taxon>Bacilli</taxon>
        <taxon>Bacillales</taxon>
        <taxon>Caryophanaceae</taxon>
        <taxon>Viridibacillus</taxon>
    </lineage>
</organism>
<comment type="caution">
    <text evidence="1">The sequence shown here is derived from an EMBL/GenBank/DDBJ whole genome shotgun (WGS) entry which is preliminary data.</text>
</comment>
<name>W4F257_9BACL</name>
<proteinExistence type="predicted"/>
<dbReference type="eggNOG" id="COG3575">
    <property type="taxonomic scope" value="Bacteria"/>
</dbReference>
<dbReference type="AlphaFoldDB" id="W4F257"/>
<dbReference type="Proteomes" id="UP000019062">
    <property type="component" value="Unassembled WGS sequence"/>
</dbReference>
<dbReference type="PATRIC" id="fig|1227360.4.peg.1856"/>
<evidence type="ECO:0008006" key="3">
    <source>
        <dbReference type="Google" id="ProtNLM"/>
    </source>
</evidence>
<dbReference type="RefSeq" id="WP_038182860.1">
    <property type="nucleotide sequence ID" value="NZ_ASQA01000013.1"/>
</dbReference>
<dbReference type="PANTHER" id="PTHR39166">
    <property type="entry name" value="BLL1166 PROTEIN"/>
    <property type="match status" value="1"/>
</dbReference>
<reference evidence="1 2" key="1">
    <citation type="journal article" date="2014" name="BMC Genomics">
        <title>Genomic comparison of sporeforming bacilli isolated from milk.</title>
        <authorList>
            <person name="Moreno Switt A.I."/>
            <person name="Andrus A.D."/>
            <person name="Ranieri M.L."/>
            <person name="Orsi R.H."/>
            <person name="Ivy R."/>
            <person name="den Bakker H.C."/>
            <person name="Martin N.H."/>
            <person name="Wiedmann M."/>
            <person name="Boor K.J."/>
        </authorList>
    </citation>
    <scope>NUCLEOTIDE SEQUENCE [LARGE SCALE GENOMIC DNA]</scope>
    <source>
        <strain evidence="1 2">FSL R5-213</strain>
    </source>
</reference>
<evidence type="ECO:0000313" key="1">
    <source>
        <dbReference type="EMBL" id="ETT86860.1"/>
    </source>
</evidence>
<gene>
    <name evidence="1" type="ORF">C176_09107</name>
</gene>
<dbReference type="PANTHER" id="PTHR39166:SF1">
    <property type="entry name" value="BLL1166 PROTEIN"/>
    <property type="match status" value="1"/>
</dbReference>